<sequence length="153" mass="15023">MRPRTALPVALLAAVVGAITVVRPFLPMLTDTSPTGGVSLLHLVGLLGLLLNPGAVFLLGRRVGCEYGVAGETTTLLGGFVATGVAGVAVGSAVAGAYVFEAVSLTPPTGLVATAADLLLRSLLTGVPFGIAGFAGAAWAALRTGGGRSAMAP</sequence>
<feature type="transmembrane region" description="Helical" evidence="1">
    <location>
        <begin position="40"/>
        <end position="59"/>
    </location>
</feature>
<gene>
    <name evidence="2" type="ORF">ACFO0N_06650</name>
</gene>
<dbReference type="Proteomes" id="UP001595921">
    <property type="component" value="Unassembled WGS sequence"/>
</dbReference>
<keyword evidence="1" id="KW-0472">Membrane</keyword>
<keyword evidence="1" id="KW-0812">Transmembrane</keyword>
<feature type="transmembrane region" description="Helical" evidence="1">
    <location>
        <begin position="120"/>
        <end position="142"/>
    </location>
</feature>
<name>A0ABD5PA77_9EURY</name>
<dbReference type="RefSeq" id="WP_267622065.1">
    <property type="nucleotide sequence ID" value="NZ_JAODIW010000006.1"/>
</dbReference>
<organism evidence="2 3">
    <name type="scientific">Halobium salinum</name>
    <dbReference type="NCBI Taxonomy" id="1364940"/>
    <lineage>
        <taxon>Archaea</taxon>
        <taxon>Methanobacteriati</taxon>
        <taxon>Methanobacteriota</taxon>
        <taxon>Stenosarchaea group</taxon>
        <taxon>Halobacteria</taxon>
        <taxon>Halobacteriales</taxon>
        <taxon>Haloferacaceae</taxon>
        <taxon>Halobium</taxon>
    </lineage>
</organism>
<evidence type="ECO:0000313" key="3">
    <source>
        <dbReference type="Proteomes" id="UP001595921"/>
    </source>
</evidence>
<accession>A0ABD5PA77</accession>
<keyword evidence="3" id="KW-1185">Reference proteome</keyword>
<dbReference type="AlphaFoldDB" id="A0ABD5PA77"/>
<evidence type="ECO:0000256" key="1">
    <source>
        <dbReference type="SAM" id="Phobius"/>
    </source>
</evidence>
<feature type="transmembrane region" description="Helical" evidence="1">
    <location>
        <begin position="80"/>
        <end position="100"/>
    </location>
</feature>
<comment type="caution">
    <text evidence="2">The sequence shown here is derived from an EMBL/GenBank/DDBJ whole genome shotgun (WGS) entry which is preliminary data.</text>
</comment>
<evidence type="ECO:0000313" key="2">
    <source>
        <dbReference type="EMBL" id="MFC4357628.1"/>
    </source>
</evidence>
<keyword evidence="1" id="KW-1133">Transmembrane helix</keyword>
<protein>
    <recommendedName>
        <fullName evidence="4">Energy-coupling factor transport system substrate-specific component</fullName>
    </recommendedName>
</protein>
<evidence type="ECO:0008006" key="4">
    <source>
        <dbReference type="Google" id="ProtNLM"/>
    </source>
</evidence>
<reference evidence="2 3" key="1">
    <citation type="journal article" date="2019" name="Int. J. Syst. Evol. Microbiol.">
        <title>The Global Catalogue of Microorganisms (GCM) 10K type strain sequencing project: providing services to taxonomists for standard genome sequencing and annotation.</title>
        <authorList>
            <consortium name="The Broad Institute Genomics Platform"/>
            <consortium name="The Broad Institute Genome Sequencing Center for Infectious Disease"/>
            <person name="Wu L."/>
            <person name="Ma J."/>
        </authorList>
    </citation>
    <scope>NUCLEOTIDE SEQUENCE [LARGE SCALE GENOMIC DNA]</scope>
    <source>
        <strain evidence="2 3">CGMCC 1.12553</strain>
    </source>
</reference>
<proteinExistence type="predicted"/>
<dbReference type="EMBL" id="JBHSDS010000003">
    <property type="protein sequence ID" value="MFC4357628.1"/>
    <property type="molecule type" value="Genomic_DNA"/>
</dbReference>